<proteinExistence type="predicted"/>
<reference evidence="1 2" key="1">
    <citation type="journal article" date="2023" name="Plants (Basel)">
        <title>Bridging the Gap: Combining Genomics and Transcriptomics Approaches to Understand Stylosanthes scabra, an Orphan Legume from the Brazilian Caatinga.</title>
        <authorList>
            <person name="Ferreira-Neto J.R.C."/>
            <person name="da Silva M.D."/>
            <person name="Binneck E."/>
            <person name="de Melo N.F."/>
            <person name="da Silva R.H."/>
            <person name="de Melo A.L.T.M."/>
            <person name="Pandolfi V."/>
            <person name="Bustamante F.O."/>
            <person name="Brasileiro-Vidal A.C."/>
            <person name="Benko-Iseppon A.M."/>
        </authorList>
    </citation>
    <scope>NUCLEOTIDE SEQUENCE [LARGE SCALE GENOMIC DNA]</scope>
    <source>
        <tissue evidence="1">Leaves</tissue>
    </source>
</reference>
<keyword evidence="2" id="KW-1185">Reference proteome</keyword>
<protein>
    <submittedName>
        <fullName evidence="1">Uncharacterized protein</fullName>
    </submittedName>
</protein>
<evidence type="ECO:0000313" key="2">
    <source>
        <dbReference type="Proteomes" id="UP001341840"/>
    </source>
</evidence>
<name>A0ABU6QPS8_9FABA</name>
<accession>A0ABU6QPS8</accession>
<dbReference type="EMBL" id="JASCZI010000993">
    <property type="protein sequence ID" value="MED6114017.1"/>
    <property type="molecule type" value="Genomic_DNA"/>
</dbReference>
<gene>
    <name evidence="1" type="ORF">PIB30_076215</name>
</gene>
<sequence length="111" mass="12641">MERRGNNFDEVHPSKFQLEFYLLIVRQWDAPARCKPNEAQTIEMVVEDSKDPLDEAVSTVEGNTPAKKASPAMNSADAQLSQIEDEGQLSTNQFKRTCIKKQRFLLVEDNI</sequence>
<evidence type="ECO:0000313" key="1">
    <source>
        <dbReference type="EMBL" id="MED6114017.1"/>
    </source>
</evidence>
<comment type="caution">
    <text evidence="1">The sequence shown here is derived from an EMBL/GenBank/DDBJ whole genome shotgun (WGS) entry which is preliminary data.</text>
</comment>
<dbReference type="Proteomes" id="UP001341840">
    <property type="component" value="Unassembled WGS sequence"/>
</dbReference>
<organism evidence="1 2">
    <name type="scientific">Stylosanthes scabra</name>
    <dbReference type="NCBI Taxonomy" id="79078"/>
    <lineage>
        <taxon>Eukaryota</taxon>
        <taxon>Viridiplantae</taxon>
        <taxon>Streptophyta</taxon>
        <taxon>Embryophyta</taxon>
        <taxon>Tracheophyta</taxon>
        <taxon>Spermatophyta</taxon>
        <taxon>Magnoliopsida</taxon>
        <taxon>eudicotyledons</taxon>
        <taxon>Gunneridae</taxon>
        <taxon>Pentapetalae</taxon>
        <taxon>rosids</taxon>
        <taxon>fabids</taxon>
        <taxon>Fabales</taxon>
        <taxon>Fabaceae</taxon>
        <taxon>Papilionoideae</taxon>
        <taxon>50 kb inversion clade</taxon>
        <taxon>dalbergioids sensu lato</taxon>
        <taxon>Dalbergieae</taxon>
        <taxon>Pterocarpus clade</taxon>
        <taxon>Stylosanthes</taxon>
    </lineage>
</organism>